<reference evidence="1" key="1">
    <citation type="submission" date="2016-01" db="EMBL/GenBank/DDBJ databases">
        <authorList>
            <person name="Peeters C."/>
        </authorList>
    </citation>
    <scope>NUCLEOTIDE SEQUENCE [LARGE SCALE GENOMIC DNA]</scope>
    <source>
        <strain evidence="1">LMG 22937</strain>
    </source>
</reference>
<dbReference type="Proteomes" id="UP000054925">
    <property type="component" value="Unassembled WGS sequence"/>
</dbReference>
<accession>A0A158J5B7</accession>
<dbReference type="EMBL" id="FCOL02000017">
    <property type="protein sequence ID" value="SAL63643.1"/>
    <property type="molecule type" value="Genomic_DNA"/>
</dbReference>
<dbReference type="AlphaFoldDB" id="A0A158J5B7"/>
<proteinExistence type="predicted"/>
<gene>
    <name evidence="1" type="ORF">AWB67_03325</name>
</gene>
<sequence>MERVLSPQRVLVSAVVHGAHDDAARERMRRLFHSPLGVYVSHASRDHAELSLEFDVACEDLAFTIRTLRQVLPEAAIEEVRPRVFGQRLIRR</sequence>
<name>A0A158J5B7_9BURK</name>
<comment type="caution">
    <text evidence="1">The sequence shown here is derived from an EMBL/GenBank/DDBJ whole genome shotgun (WGS) entry which is preliminary data.</text>
</comment>
<evidence type="ECO:0000313" key="2">
    <source>
        <dbReference type="Proteomes" id="UP000054925"/>
    </source>
</evidence>
<evidence type="ECO:0000313" key="1">
    <source>
        <dbReference type="EMBL" id="SAL63643.1"/>
    </source>
</evidence>
<organism evidence="1 2">
    <name type="scientific">Caballeronia terrestris</name>
    <dbReference type="NCBI Taxonomy" id="1226301"/>
    <lineage>
        <taxon>Bacteria</taxon>
        <taxon>Pseudomonadati</taxon>
        <taxon>Pseudomonadota</taxon>
        <taxon>Betaproteobacteria</taxon>
        <taxon>Burkholderiales</taxon>
        <taxon>Burkholderiaceae</taxon>
        <taxon>Caballeronia</taxon>
    </lineage>
</organism>
<keyword evidence="2" id="KW-1185">Reference proteome</keyword>
<dbReference type="RefSeq" id="WP_235025192.1">
    <property type="nucleotide sequence ID" value="NZ_FCOL02000017.1"/>
</dbReference>
<protein>
    <recommendedName>
        <fullName evidence="3">AsnC family transcriptional regulator</fullName>
    </recommendedName>
</protein>
<evidence type="ECO:0008006" key="3">
    <source>
        <dbReference type="Google" id="ProtNLM"/>
    </source>
</evidence>